<protein>
    <submittedName>
        <fullName evidence="3">Disease resistance protein (NBS-LRR class) family</fullName>
    </submittedName>
</protein>
<keyword evidence="4" id="KW-1185">Reference proteome</keyword>
<proteinExistence type="predicted"/>
<evidence type="ECO:0000313" key="3">
    <source>
        <dbReference type="EMBL" id="KAJ4808527.1"/>
    </source>
</evidence>
<evidence type="ECO:0000256" key="1">
    <source>
        <dbReference type="ARBA" id="ARBA00022821"/>
    </source>
</evidence>
<dbReference type="EMBL" id="JAMFTS010000001">
    <property type="protein sequence ID" value="KAJ4808527.1"/>
    <property type="molecule type" value="Genomic_DNA"/>
</dbReference>
<feature type="domain" description="Disease resistance protein winged helix" evidence="2">
    <location>
        <begin position="54"/>
        <end position="116"/>
    </location>
</feature>
<comment type="caution">
    <text evidence="3">The sequence shown here is derived from an EMBL/GenBank/DDBJ whole genome shotgun (WGS) entry which is preliminary data.</text>
</comment>
<dbReference type="InterPro" id="IPR044974">
    <property type="entry name" value="Disease_R_plants"/>
</dbReference>
<evidence type="ECO:0000313" key="4">
    <source>
        <dbReference type="Proteomes" id="UP001140206"/>
    </source>
</evidence>
<evidence type="ECO:0000259" key="2">
    <source>
        <dbReference type="Pfam" id="PF23559"/>
    </source>
</evidence>
<dbReference type="Gene3D" id="3.80.10.10">
    <property type="entry name" value="Ribonuclease Inhibitor"/>
    <property type="match status" value="1"/>
</dbReference>
<sequence>MVCPEPQPCEGSKTYEVGELSNIRYQENESYMDLLKCMKDLSSHRKNCLYSLAIFPENTELKKRLVVSWWIGLGLIPLERKAAEQLGNKYFSMLVDKGILVPTRIRDHNQVVDCCMIKPEIHRELILSCLKKGILENRKEGSWYFYREDGVNVKAVLNADQQNINSSYISRINPFIQVVQLGMWHYTEQKAYIEVDETRFLAKLGDKVTYLSLQGISMIEELPESIGQLESLMILDLKNCQDLQRLPKKPRQTIGAALPRNSKWFEKLTHLDISGCYLIEHMPKWICELSTLQVLKGAVFNGSKTNQCRLQDLKTLKNLVKLSIEMINQPFLSPEDYSGLEPLDSLLVLIIKWRTDDHENFQGLGAISFPKNLEKLDIRCYPKEEALELLNIENQEKLKRLYIRGGMFTRLKNTSHWPVEILRLRYLKKFELDANLHWEFLQKLKCIEWEDCYIFDNTKGFWMLDIHGPLRFSQLPRKSPGAMSTGN</sequence>
<keyword evidence="1" id="KW-0611">Plant defense</keyword>
<dbReference type="AlphaFoldDB" id="A0AAV8GYY7"/>
<dbReference type="InterPro" id="IPR001611">
    <property type="entry name" value="Leu-rich_rpt"/>
</dbReference>
<dbReference type="Proteomes" id="UP001140206">
    <property type="component" value="Chromosome 1"/>
</dbReference>
<reference evidence="3" key="1">
    <citation type="submission" date="2022-08" db="EMBL/GenBank/DDBJ databases">
        <authorList>
            <person name="Marques A."/>
        </authorList>
    </citation>
    <scope>NUCLEOTIDE SEQUENCE</scope>
    <source>
        <strain evidence="3">RhyPub2mFocal</strain>
        <tissue evidence="3">Leaves</tissue>
    </source>
</reference>
<dbReference type="PANTHER" id="PTHR23155:SF1076">
    <property type="entry name" value="LEUCINE-RICH REPEAT (LRR) FAMILY PROTEIN-RELATED"/>
    <property type="match status" value="1"/>
</dbReference>
<dbReference type="InterPro" id="IPR058922">
    <property type="entry name" value="WHD_DRP"/>
</dbReference>
<name>A0AAV8GYY7_9POAL</name>
<dbReference type="PANTHER" id="PTHR23155">
    <property type="entry name" value="DISEASE RESISTANCE PROTEIN RP"/>
    <property type="match status" value="1"/>
</dbReference>
<dbReference type="SUPFAM" id="SSF52058">
    <property type="entry name" value="L domain-like"/>
    <property type="match status" value="1"/>
</dbReference>
<dbReference type="Gene3D" id="1.10.10.10">
    <property type="entry name" value="Winged helix-like DNA-binding domain superfamily/Winged helix DNA-binding domain"/>
    <property type="match status" value="1"/>
</dbReference>
<dbReference type="GO" id="GO:0098542">
    <property type="term" value="P:defense response to other organism"/>
    <property type="evidence" value="ECO:0007669"/>
    <property type="project" value="TreeGrafter"/>
</dbReference>
<accession>A0AAV8GYY7</accession>
<organism evidence="3 4">
    <name type="scientific">Rhynchospora pubera</name>
    <dbReference type="NCBI Taxonomy" id="906938"/>
    <lineage>
        <taxon>Eukaryota</taxon>
        <taxon>Viridiplantae</taxon>
        <taxon>Streptophyta</taxon>
        <taxon>Embryophyta</taxon>
        <taxon>Tracheophyta</taxon>
        <taxon>Spermatophyta</taxon>
        <taxon>Magnoliopsida</taxon>
        <taxon>Liliopsida</taxon>
        <taxon>Poales</taxon>
        <taxon>Cyperaceae</taxon>
        <taxon>Cyperoideae</taxon>
        <taxon>Rhynchosporeae</taxon>
        <taxon>Rhynchospora</taxon>
    </lineage>
</organism>
<dbReference type="InterPro" id="IPR036388">
    <property type="entry name" value="WH-like_DNA-bd_sf"/>
</dbReference>
<dbReference type="Pfam" id="PF00560">
    <property type="entry name" value="LRR_1"/>
    <property type="match status" value="1"/>
</dbReference>
<gene>
    <name evidence="3" type="ORF">LUZ62_021093</name>
</gene>
<dbReference type="InterPro" id="IPR032675">
    <property type="entry name" value="LRR_dom_sf"/>
</dbReference>
<dbReference type="Pfam" id="PF23559">
    <property type="entry name" value="WHD_DRP"/>
    <property type="match status" value="1"/>
</dbReference>